<dbReference type="EMBL" id="BMQB01000004">
    <property type="protein sequence ID" value="GGJ91474.1"/>
    <property type="molecule type" value="Genomic_DNA"/>
</dbReference>
<dbReference type="AlphaFoldDB" id="A0A8J3BB01"/>
<gene>
    <name evidence="2" type="ORF">GCM10010123_21630</name>
</gene>
<protein>
    <submittedName>
        <fullName evidence="2">Uncharacterized protein</fullName>
    </submittedName>
</protein>
<keyword evidence="3" id="KW-1185">Reference proteome</keyword>
<feature type="region of interest" description="Disordered" evidence="1">
    <location>
        <begin position="1"/>
        <end position="28"/>
    </location>
</feature>
<evidence type="ECO:0000256" key="1">
    <source>
        <dbReference type="SAM" id="MobiDB-lite"/>
    </source>
</evidence>
<evidence type="ECO:0000313" key="3">
    <source>
        <dbReference type="Proteomes" id="UP000649739"/>
    </source>
</evidence>
<accession>A0A8J3BB01</accession>
<sequence>MTGMATPTDERHLEGIRAPAARPAGPEHPAEVEFAALADEIIERHAPLLRRLAGDPAVLVSDQGSNL</sequence>
<evidence type="ECO:0000313" key="2">
    <source>
        <dbReference type="EMBL" id="GGJ91474.1"/>
    </source>
</evidence>
<reference evidence="2" key="1">
    <citation type="journal article" date="2014" name="Int. J. Syst. Evol. Microbiol.">
        <title>Complete genome sequence of Corynebacterium casei LMG S-19264T (=DSM 44701T), isolated from a smear-ripened cheese.</title>
        <authorList>
            <consortium name="US DOE Joint Genome Institute (JGI-PGF)"/>
            <person name="Walter F."/>
            <person name="Albersmeier A."/>
            <person name="Kalinowski J."/>
            <person name="Ruckert C."/>
        </authorList>
    </citation>
    <scope>NUCLEOTIDE SEQUENCE</scope>
    <source>
        <strain evidence="2">JCM 3090</strain>
    </source>
</reference>
<organism evidence="2 3">
    <name type="scientific">Pilimelia anulata</name>
    <dbReference type="NCBI Taxonomy" id="53371"/>
    <lineage>
        <taxon>Bacteria</taxon>
        <taxon>Bacillati</taxon>
        <taxon>Actinomycetota</taxon>
        <taxon>Actinomycetes</taxon>
        <taxon>Micromonosporales</taxon>
        <taxon>Micromonosporaceae</taxon>
        <taxon>Pilimelia</taxon>
    </lineage>
</organism>
<proteinExistence type="predicted"/>
<name>A0A8J3BB01_9ACTN</name>
<comment type="caution">
    <text evidence="2">The sequence shown here is derived from an EMBL/GenBank/DDBJ whole genome shotgun (WGS) entry which is preliminary data.</text>
</comment>
<dbReference type="Proteomes" id="UP000649739">
    <property type="component" value="Unassembled WGS sequence"/>
</dbReference>
<reference evidence="2" key="2">
    <citation type="submission" date="2020-09" db="EMBL/GenBank/DDBJ databases">
        <authorList>
            <person name="Sun Q."/>
            <person name="Ohkuma M."/>
        </authorList>
    </citation>
    <scope>NUCLEOTIDE SEQUENCE</scope>
    <source>
        <strain evidence="2">JCM 3090</strain>
    </source>
</reference>